<dbReference type="EMBL" id="BSUN01000001">
    <property type="protein sequence ID" value="GMA37007.1"/>
    <property type="molecule type" value="Genomic_DNA"/>
</dbReference>
<dbReference type="Proteomes" id="UP001157125">
    <property type="component" value="Unassembled WGS sequence"/>
</dbReference>
<accession>A0ABQ6IIL9</accession>
<proteinExistence type="predicted"/>
<sequence>MGYHRDCAKSARLVLAQRATVVQQDQVEIGPRPRIGAAQRTDRAKRDAFVRSRGVGPVGHECLAHERREAPPAFRAGGSCGEHLRRCIGPQTLEVPHPGRVRDLSVGALSSAGVVLHVCAVTP</sequence>
<organism evidence="1 2">
    <name type="scientific">Demequina litorisediminis</name>
    <dbReference type="NCBI Taxonomy" id="1849022"/>
    <lineage>
        <taxon>Bacteria</taxon>
        <taxon>Bacillati</taxon>
        <taxon>Actinomycetota</taxon>
        <taxon>Actinomycetes</taxon>
        <taxon>Micrococcales</taxon>
        <taxon>Demequinaceae</taxon>
        <taxon>Demequina</taxon>
    </lineage>
</organism>
<reference evidence="2" key="1">
    <citation type="journal article" date="2019" name="Int. J. Syst. Evol. Microbiol.">
        <title>The Global Catalogue of Microorganisms (GCM) 10K type strain sequencing project: providing services to taxonomists for standard genome sequencing and annotation.</title>
        <authorList>
            <consortium name="The Broad Institute Genomics Platform"/>
            <consortium name="The Broad Institute Genome Sequencing Center for Infectious Disease"/>
            <person name="Wu L."/>
            <person name="Ma J."/>
        </authorList>
    </citation>
    <scope>NUCLEOTIDE SEQUENCE [LARGE SCALE GENOMIC DNA]</scope>
    <source>
        <strain evidence="2">NBRC 112299</strain>
    </source>
</reference>
<keyword evidence="2" id="KW-1185">Reference proteome</keyword>
<gene>
    <name evidence="1" type="ORF">GCM10025876_32110</name>
</gene>
<name>A0ABQ6IIL9_9MICO</name>
<comment type="caution">
    <text evidence="1">The sequence shown here is derived from an EMBL/GenBank/DDBJ whole genome shotgun (WGS) entry which is preliminary data.</text>
</comment>
<evidence type="ECO:0000313" key="2">
    <source>
        <dbReference type="Proteomes" id="UP001157125"/>
    </source>
</evidence>
<protein>
    <submittedName>
        <fullName evidence="1">Uncharacterized protein</fullName>
    </submittedName>
</protein>
<evidence type="ECO:0000313" key="1">
    <source>
        <dbReference type="EMBL" id="GMA37007.1"/>
    </source>
</evidence>